<keyword evidence="1" id="KW-0812">Transmembrane</keyword>
<feature type="transmembrane region" description="Helical" evidence="1">
    <location>
        <begin position="140"/>
        <end position="166"/>
    </location>
</feature>
<name>A0A226DGM2_FOLCA</name>
<reference evidence="2 3" key="1">
    <citation type="submission" date="2015-12" db="EMBL/GenBank/DDBJ databases">
        <title>The genome of Folsomia candida.</title>
        <authorList>
            <person name="Faddeeva A."/>
            <person name="Derks M.F."/>
            <person name="Anvar Y."/>
            <person name="Smit S."/>
            <person name="Van Straalen N."/>
            <person name="Roelofs D."/>
        </authorList>
    </citation>
    <scope>NUCLEOTIDE SEQUENCE [LARGE SCALE GENOMIC DNA]</scope>
    <source>
        <strain evidence="2 3">VU population</strain>
        <tissue evidence="2">Whole body</tissue>
    </source>
</reference>
<dbReference type="Proteomes" id="UP000198287">
    <property type="component" value="Unassembled WGS sequence"/>
</dbReference>
<feature type="transmembrane region" description="Helical" evidence="1">
    <location>
        <begin position="44"/>
        <end position="66"/>
    </location>
</feature>
<feature type="transmembrane region" description="Helical" evidence="1">
    <location>
        <begin position="78"/>
        <end position="103"/>
    </location>
</feature>
<evidence type="ECO:0000313" key="3">
    <source>
        <dbReference type="Proteomes" id="UP000198287"/>
    </source>
</evidence>
<dbReference type="EMBL" id="LNIX01000019">
    <property type="protein sequence ID" value="OXA44300.1"/>
    <property type="molecule type" value="Genomic_DNA"/>
</dbReference>
<evidence type="ECO:0000256" key="1">
    <source>
        <dbReference type="SAM" id="Phobius"/>
    </source>
</evidence>
<feature type="transmembrane region" description="Helical" evidence="1">
    <location>
        <begin position="187"/>
        <end position="208"/>
    </location>
</feature>
<protein>
    <submittedName>
        <fullName evidence="2">Uncharacterized protein</fullName>
    </submittedName>
</protein>
<feature type="transmembrane region" description="Helical" evidence="1">
    <location>
        <begin position="220"/>
        <end position="240"/>
    </location>
</feature>
<gene>
    <name evidence="2" type="ORF">Fcan01_20884</name>
</gene>
<organism evidence="2 3">
    <name type="scientific">Folsomia candida</name>
    <name type="common">Springtail</name>
    <dbReference type="NCBI Taxonomy" id="158441"/>
    <lineage>
        <taxon>Eukaryota</taxon>
        <taxon>Metazoa</taxon>
        <taxon>Ecdysozoa</taxon>
        <taxon>Arthropoda</taxon>
        <taxon>Hexapoda</taxon>
        <taxon>Collembola</taxon>
        <taxon>Entomobryomorpha</taxon>
        <taxon>Isotomoidea</taxon>
        <taxon>Isotomidae</taxon>
        <taxon>Proisotominae</taxon>
        <taxon>Folsomia</taxon>
    </lineage>
</organism>
<evidence type="ECO:0000313" key="2">
    <source>
        <dbReference type="EMBL" id="OXA44300.1"/>
    </source>
</evidence>
<feature type="transmembrane region" description="Helical" evidence="1">
    <location>
        <begin position="317"/>
        <end position="333"/>
    </location>
</feature>
<accession>A0A226DGM2</accession>
<sequence>MVITALMWKSLDRFTRYFGIFWKNPLEWYPKTKMLIFTPVSRKIIPYMISVYGFLNILNITLFLILISELFGISRLGFINLLVIFCWAGMVFYALALETLIVFAGKNFTYAMNCTSALAKILCGPTINKNMATSSDTKGITFNLIVVILFCQPFGVYLATLIISNLSLTPYSQLYSLFEENKWRIPLLANLALLFLRLTIFIPLFVIYRTTCLFVCVPVMGLYLFLECISTLDQTAYFYLSSRNKANMDKYLQRYASCRVIYAIADQFTAPCVATLMFAGLCLIISVFEDGAVMRARWRRLLGGSCDKKYLKRKLHSIRLIAFYGGFLGYNLYKCEKSTKLAFTGAIVNHTITASLSYRSN</sequence>
<keyword evidence="1" id="KW-0472">Membrane</keyword>
<comment type="caution">
    <text evidence="2">The sequence shown here is derived from an EMBL/GenBank/DDBJ whole genome shotgun (WGS) entry which is preliminary data.</text>
</comment>
<keyword evidence="1" id="KW-1133">Transmembrane helix</keyword>
<keyword evidence="3" id="KW-1185">Reference proteome</keyword>
<dbReference type="AlphaFoldDB" id="A0A226DGM2"/>
<proteinExistence type="predicted"/>
<feature type="transmembrane region" description="Helical" evidence="1">
    <location>
        <begin position="260"/>
        <end position="288"/>
    </location>
</feature>